<dbReference type="InterPro" id="IPR001753">
    <property type="entry name" value="Enoyl-CoA_hydra/iso"/>
</dbReference>
<reference evidence="1" key="1">
    <citation type="submission" date="2020-05" db="EMBL/GenBank/DDBJ databases">
        <authorList>
            <person name="Chiriac C."/>
            <person name="Salcher M."/>
            <person name="Ghai R."/>
            <person name="Kavagutti S V."/>
        </authorList>
    </citation>
    <scope>NUCLEOTIDE SEQUENCE</scope>
</reference>
<protein>
    <submittedName>
        <fullName evidence="1">Unannotated protein</fullName>
    </submittedName>
</protein>
<dbReference type="InterPro" id="IPR029045">
    <property type="entry name" value="ClpP/crotonase-like_dom_sf"/>
</dbReference>
<dbReference type="Pfam" id="PF00378">
    <property type="entry name" value="ECH_1"/>
    <property type="match status" value="1"/>
</dbReference>
<dbReference type="CDD" id="cd06558">
    <property type="entry name" value="crotonase-like"/>
    <property type="match status" value="1"/>
</dbReference>
<proteinExistence type="predicted"/>
<dbReference type="EMBL" id="CAFBON010000001">
    <property type="protein sequence ID" value="CAB4972567.1"/>
    <property type="molecule type" value="Genomic_DNA"/>
</dbReference>
<evidence type="ECO:0000313" key="2">
    <source>
        <dbReference type="EMBL" id="CAB4972567.1"/>
    </source>
</evidence>
<dbReference type="AlphaFoldDB" id="A0A6J6QCL9"/>
<dbReference type="EMBL" id="CAEZXX010000061">
    <property type="protein sequence ID" value="CAB4708977.1"/>
    <property type="molecule type" value="Genomic_DNA"/>
</dbReference>
<dbReference type="PANTHER" id="PTHR11941">
    <property type="entry name" value="ENOYL-COA HYDRATASE-RELATED"/>
    <property type="match status" value="1"/>
</dbReference>
<evidence type="ECO:0000313" key="1">
    <source>
        <dbReference type="EMBL" id="CAB4708977.1"/>
    </source>
</evidence>
<name>A0A6J6QCL9_9ZZZZ</name>
<organism evidence="1">
    <name type="scientific">freshwater metagenome</name>
    <dbReference type="NCBI Taxonomy" id="449393"/>
    <lineage>
        <taxon>unclassified sequences</taxon>
        <taxon>metagenomes</taxon>
        <taxon>ecological metagenomes</taxon>
    </lineage>
</organism>
<dbReference type="Gene3D" id="3.90.226.10">
    <property type="entry name" value="2-enoyl-CoA Hydratase, Chain A, domain 1"/>
    <property type="match status" value="1"/>
</dbReference>
<dbReference type="PANTHER" id="PTHR11941:SF54">
    <property type="entry name" value="ENOYL-COA HYDRATASE, MITOCHONDRIAL"/>
    <property type="match status" value="1"/>
</dbReference>
<gene>
    <name evidence="1" type="ORF">UFOPK2602_01033</name>
    <name evidence="2" type="ORF">UFOPK3954_00010</name>
</gene>
<accession>A0A6J6QCL9</accession>
<dbReference type="GO" id="GO:0006635">
    <property type="term" value="P:fatty acid beta-oxidation"/>
    <property type="evidence" value="ECO:0007669"/>
    <property type="project" value="TreeGrafter"/>
</dbReference>
<dbReference type="GO" id="GO:0003824">
    <property type="term" value="F:catalytic activity"/>
    <property type="evidence" value="ECO:0007669"/>
    <property type="project" value="UniProtKB-ARBA"/>
</dbReference>
<sequence length="306" mass="32342">MHTAGLAHEQLSGSMVIVEPDGAAFLDGPDTDNALASLPALFVSHTPSRFADVVVPPTDLDALHEAFERTPLAAMTLVLLLRGGESRTTEQGLMVESLAYSMLQGGPEFAAWRRAHRTGNRLAEIGPAVQIETAVDTITLTLSRPHVHNAFSRRMRDELNEALITTLADAEARPVLLRGSGSSFCSGGDLDEFGSFASNAEAHLVRLTRSPARLMATLASRVSVHLHGACMGAGIELPAYAHRIVAAPDAVISLPEIGLGLVPGAGGTVSIPRRIGRQRTAWLGLTGLRIDASTALDWGLVDEVVA</sequence>
<dbReference type="SUPFAM" id="SSF52096">
    <property type="entry name" value="ClpP/crotonase"/>
    <property type="match status" value="1"/>
</dbReference>